<dbReference type="Proteomes" id="UP001165293">
    <property type="component" value="Unassembled WGS sequence"/>
</dbReference>
<proteinExistence type="predicted"/>
<evidence type="ECO:0000313" key="1">
    <source>
        <dbReference type="EMBL" id="MCC8361894.1"/>
    </source>
</evidence>
<gene>
    <name evidence="1" type="ORF">LK996_02190</name>
</gene>
<comment type="caution">
    <text evidence="1">The sequence shown here is derived from an EMBL/GenBank/DDBJ whole genome shotgun (WGS) entry which is preliminary data.</text>
</comment>
<keyword evidence="2" id="KW-1185">Reference proteome</keyword>
<dbReference type="EMBL" id="JAJGAK010000001">
    <property type="protein sequence ID" value="MCC8361894.1"/>
    <property type="molecule type" value="Genomic_DNA"/>
</dbReference>
<sequence length="477" mass="52197">MNLDDQVGKTISDFCGNHFNDAAQNHCAHFVSHVLGVDAGYDCKLHMGGGSPGASLRVHELFAACPTVGKFDAAPNARCLVFVTRKEYVDVGRHSMRNHPQKHVGILDNGAVYHYSNTGDVVIKQSPQEFLERFDRVYAGQQALFYGTLPGDAQAPTAVTPAAADTRPVLATRAQQVGGKTQWLATIDRGAEYLVGTAAKYGTRKGLSKSTGTKRYAPADHADRIGAEVADLLGIIALGESNLTFDCINSYDRAAFTFGFFQLAAHTPNDNLILLFRKLVADHAGFRKQFPELAVKDGRLWRTLPGGALFNLERPVPRFDGADEHNLKDFMAWLNPDPAKVDDVELDRAARMVWLANNDDAFNAIQVDVARHITMSKLREYYDRKLELDGVNGLVCAAICDILHQGRGTFRAMKPIVHGNASVADKCKALSRIGEADYPQRCKTLRLALQRAKDGALAKSVFERASGVFRPAAGWDA</sequence>
<accession>A0ABS8JE66</accession>
<reference evidence="1" key="1">
    <citation type="submission" date="2021-10" db="EMBL/GenBank/DDBJ databases">
        <authorList>
            <person name="Lyu M."/>
            <person name="Wang X."/>
            <person name="Meng X."/>
            <person name="Xu K."/>
        </authorList>
    </citation>
    <scope>NUCLEOTIDE SEQUENCE</scope>
    <source>
        <strain evidence="1">A6</strain>
    </source>
</reference>
<dbReference type="RefSeq" id="WP_230525539.1">
    <property type="nucleotide sequence ID" value="NZ_JAJGAK010000001.1"/>
</dbReference>
<protein>
    <submittedName>
        <fullName evidence="1">Uncharacterized protein</fullName>
    </submittedName>
</protein>
<evidence type="ECO:0000313" key="2">
    <source>
        <dbReference type="Proteomes" id="UP001165293"/>
    </source>
</evidence>
<organism evidence="1 2">
    <name type="scientific">Noviluteimonas lactosilytica</name>
    <dbReference type="NCBI Taxonomy" id="2888523"/>
    <lineage>
        <taxon>Bacteria</taxon>
        <taxon>Pseudomonadati</taxon>
        <taxon>Pseudomonadota</taxon>
        <taxon>Gammaproteobacteria</taxon>
        <taxon>Lysobacterales</taxon>
        <taxon>Lysobacteraceae</taxon>
        <taxon>Noviluteimonas</taxon>
    </lineage>
</organism>
<name>A0ABS8JE66_9GAMM</name>